<name>A0A8H6MEQ8_9AGAR</name>
<comment type="caution">
    <text evidence="3">The sequence shown here is derived from an EMBL/GenBank/DDBJ whole genome shotgun (WGS) entry which is preliminary data.</text>
</comment>
<dbReference type="Proteomes" id="UP000521943">
    <property type="component" value="Unassembled WGS sequence"/>
</dbReference>
<evidence type="ECO:0000313" key="3">
    <source>
        <dbReference type="EMBL" id="KAF6761237.1"/>
    </source>
</evidence>
<sequence length="174" mass="19386">MSRWTERATDAATSITAAIRVASKLYYVIAIRIERVHSQPERRVEAVCPKGPIHSMPPRPVIVSYPSAFAGPPSCRNLDECLALRGGLWLSPLSLWLILGLFLAFVLGSMATFLIRRFRRRRAAQKTEPSKTQFMTSLERKLSTFSEVAPAYTPPESSPPAIAVHPPPPSYRRA</sequence>
<keyword evidence="2" id="KW-0812">Transmembrane</keyword>
<organism evidence="3 4">
    <name type="scientific">Ephemerocybe angulata</name>
    <dbReference type="NCBI Taxonomy" id="980116"/>
    <lineage>
        <taxon>Eukaryota</taxon>
        <taxon>Fungi</taxon>
        <taxon>Dikarya</taxon>
        <taxon>Basidiomycota</taxon>
        <taxon>Agaricomycotina</taxon>
        <taxon>Agaricomycetes</taxon>
        <taxon>Agaricomycetidae</taxon>
        <taxon>Agaricales</taxon>
        <taxon>Agaricineae</taxon>
        <taxon>Psathyrellaceae</taxon>
        <taxon>Ephemerocybe</taxon>
    </lineage>
</organism>
<reference evidence="3 4" key="1">
    <citation type="submission" date="2020-07" db="EMBL/GenBank/DDBJ databases">
        <title>Comparative genomics of pyrophilous fungi reveals a link between fire events and developmental genes.</title>
        <authorList>
            <consortium name="DOE Joint Genome Institute"/>
            <person name="Steindorff A.S."/>
            <person name="Carver A."/>
            <person name="Calhoun S."/>
            <person name="Stillman K."/>
            <person name="Liu H."/>
            <person name="Lipzen A."/>
            <person name="Pangilinan J."/>
            <person name="Labutti K."/>
            <person name="Bruns T.D."/>
            <person name="Grigoriev I.V."/>
        </authorList>
    </citation>
    <scope>NUCLEOTIDE SEQUENCE [LARGE SCALE GENOMIC DNA]</scope>
    <source>
        <strain evidence="3 4">CBS 144469</strain>
    </source>
</reference>
<feature type="transmembrane region" description="Helical" evidence="2">
    <location>
        <begin position="93"/>
        <end position="115"/>
    </location>
</feature>
<proteinExistence type="predicted"/>
<keyword evidence="2" id="KW-0472">Membrane</keyword>
<evidence type="ECO:0000256" key="1">
    <source>
        <dbReference type="SAM" id="MobiDB-lite"/>
    </source>
</evidence>
<dbReference type="EMBL" id="JACGCI010000010">
    <property type="protein sequence ID" value="KAF6761237.1"/>
    <property type="molecule type" value="Genomic_DNA"/>
</dbReference>
<evidence type="ECO:0000313" key="4">
    <source>
        <dbReference type="Proteomes" id="UP000521943"/>
    </source>
</evidence>
<evidence type="ECO:0008006" key="5">
    <source>
        <dbReference type="Google" id="ProtNLM"/>
    </source>
</evidence>
<dbReference type="AlphaFoldDB" id="A0A8H6MEQ8"/>
<keyword evidence="2" id="KW-1133">Transmembrane helix</keyword>
<gene>
    <name evidence="3" type="ORF">DFP72DRAFT_880474</name>
</gene>
<protein>
    <recommendedName>
        <fullName evidence="5">Transmembrane protein</fullName>
    </recommendedName>
</protein>
<keyword evidence="4" id="KW-1185">Reference proteome</keyword>
<evidence type="ECO:0000256" key="2">
    <source>
        <dbReference type="SAM" id="Phobius"/>
    </source>
</evidence>
<feature type="compositionally biased region" description="Pro residues" evidence="1">
    <location>
        <begin position="165"/>
        <end position="174"/>
    </location>
</feature>
<feature type="region of interest" description="Disordered" evidence="1">
    <location>
        <begin position="149"/>
        <end position="174"/>
    </location>
</feature>
<accession>A0A8H6MEQ8</accession>